<evidence type="ECO:0000256" key="4">
    <source>
        <dbReference type="ARBA" id="ARBA00023163"/>
    </source>
</evidence>
<dbReference type="Pfam" id="PF13412">
    <property type="entry name" value="HTH_24"/>
    <property type="match status" value="1"/>
</dbReference>
<protein>
    <submittedName>
        <fullName evidence="6">Sugar-binding transcriptional regulator</fullName>
    </submittedName>
</protein>
<evidence type="ECO:0000313" key="7">
    <source>
        <dbReference type="Proteomes" id="UP001501577"/>
    </source>
</evidence>
<dbReference type="Pfam" id="PF04198">
    <property type="entry name" value="Sugar-bind"/>
    <property type="match status" value="1"/>
</dbReference>
<dbReference type="RefSeq" id="WP_068710091.1">
    <property type="nucleotide sequence ID" value="NZ_BAAAXQ010000034.1"/>
</dbReference>
<reference evidence="6 7" key="1">
    <citation type="journal article" date="2019" name="Int. J. Syst. Evol. Microbiol.">
        <title>The Global Catalogue of Microorganisms (GCM) 10K type strain sequencing project: providing services to taxonomists for standard genome sequencing and annotation.</title>
        <authorList>
            <consortium name="The Broad Institute Genomics Platform"/>
            <consortium name="The Broad Institute Genome Sequencing Center for Infectious Disease"/>
            <person name="Wu L."/>
            <person name="Ma J."/>
        </authorList>
    </citation>
    <scope>NUCLEOTIDE SEQUENCE [LARGE SCALE GENOMIC DNA]</scope>
    <source>
        <strain evidence="6 7">JCM 8736</strain>
    </source>
</reference>
<dbReference type="SUPFAM" id="SSF46689">
    <property type="entry name" value="Homeodomain-like"/>
    <property type="match status" value="1"/>
</dbReference>
<keyword evidence="3" id="KW-0238">DNA-binding</keyword>
<accession>A0ABN3YA58</accession>
<keyword evidence="7" id="KW-1185">Reference proteome</keyword>
<evidence type="ECO:0000313" key="6">
    <source>
        <dbReference type="EMBL" id="GAA3016823.1"/>
    </source>
</evidence>
<evidence type="ECO:0000256" key="2">
    <source>
        <dbReference type="ARBA" id="ARBA00023015"/>
    </source>
</evidence>
<keyword evidence="2" id="KW-0805">Transcription regulation</keyword>
<feature type="domain" description="Sugar-binding" evidence="5">
    <location>
        <begin position="61"/>
        <end position="308"/>
    </location>
</feature>
<dbReference type="PANTHER" id="PTHR34294">
    <property type="entry name" value="TRANSCRIPTIONAL REGULATOR-RELATED"/>
    <property type="match status" value="1"/>
</dbReference>
<dbReference type="Proteomes" id="UP001501577">
    <property type="component" value="Unassembled WGS sequence"/>
</dbReference>
<dbReference type="Gene3D" id="1.10.10.60">
    <property type="entry name" value="Homeodomain-like"/>
    <property type="match status" value="1"/>
</dbReference>
<organism evidence="6 7">
    <name type="scientific">Tetragenococcus solitarius</name>
    <dbReference type="NCBI Taxonomy" id="71453"/>
    <lineage>
        <taxon>Bacteria</taxon>
        <taxon>Bacillati</taxon>
        <taxon>Bacillota</taxon>
        <taxon>Bacilli</taxon>
        <taxon>Lactobacillales</taxon>
        <taxon>Enterococcaceae</taxon>
        <taxon>Tetragenococcus</taxon>
    </lineage>
</organism>
<gene>
    <name evidence="6" type="ORF">GCM10019998_11270</name>
</gene>
<evidence type="ECO:0000256" key="3">
    <source>
        <dbReference type="ARBA" id="ARBA00023125"/>
    </source>
</evidence>
<dbReference type="EMBL" id="BAAAXQ010000034">
    <property type="protein sequence ID" value="GAA3016823.1"/>
    <property type="molecule type" value="Genomic_DNA"/>
</dbReference>
<dbReference type="PANTHER" id="PTHR34294:SF12">
    <property type="entry name" value="SUGAR-BINDING TRANSCRIPTIONAL REGULATOR"/>
    <property type="match status" value="1"/>
</dbReference>
<proteinExistence type="inferred from homology"/>
<evidence type="ECO:0000256" key="1">
    <source>
        <dbReference type="ARBA" id="ARBA00010466"/>
    </source>
</evidence>
<comment type="similarity">
    <text evidence="1">Belongs to the SorC transcriptional regulatory family.</text>
</comment>
<dbReference type="InterPro" id="IPR009057">
    <property type="entry name" value="Homeodomain-like_sf"/>
</dbReference>
<dbReference type="InterPro" id="IPR037171">
    <property type="entry name" value="NagB/RpiA_transferase-like"/>
</dbReference>
<dbReference type="Gene3D" id="3.40.50.1360">
    <property type="match status" value="1"/>
</dbReference>
<sequence length="308" mass="34170">MNNRDKMMVKAALLFYKENVNQTEIAKQLGVSRPTVATLLKEAVERGIVKISIQDSEIMNFEQQELLAKKYGLKTVLISSASDSEDEAKQEVGNLCATFVENHLKKINSLGIGWGSTLNKFAEAASYRPFENLSIVPLIGGVDVSNVKNQSNHLAFILSQKYNCDVDYFYAPAIAESLEMKETFDKSQFINNIIRKGKNVDMAITAVGNPIESSSYRKLGYFSKKDIQEMQEKHVVGDILATFFDQNGQAVTTNISQKMIGVTLEDLKNIKEVVVVASGKEKASSIQHLLQQSIIDHLIIDAEIAATL</sequence>
<comment type="caution">
    <text evidence="6">The sequence shown here is derived from an EMBL/GenBank/DDBJ whole genome shotgun (WGS) entry which is preliminary data.</text>
</comment>
<keyword evidence="4" id="KW-0804">Transcription</keyword>
<evidence type="ECO:0000259" key="5">
    <source>
        <dbReference type="Pfam" id="PF04198"/>
    </source>
</evidence>
<dbReference type="SUPFAM" id="SSF100950">
    <property type="entry name" value="NagB/RpiA/CoA transferase-like"/>
    <property type="match status" value="1"/>
</dbReference>
<dbReference type="InterPro" id="IPR007324">
    <property type="entry name" value="Sugar-bd_dom_put"/>
</dbReference>
<name>A0ABN3YA58_9ENTE</name>
<dbReference type="InterPro" id="IPR051054">
    <property type="entry name" value="SorC_transcr_regulators"/>
</dbReference>